<dbReference type="Proteomes" id="UP001175211">
    <property type="component" value="Unassembled WGS sequence"/>
</dbReference>
<dbReference type="AlphaFoldDB" id="A0AA39MN37"/>
<gene>
    <name evidence="1" type="ORF">EV420DRAFT_1582649</name>
</gene>
<sequence>MYPLQNLAGLNGIVLLKPSYMRRHCELLTTAFGIQASYLIERIAKLCFLAMTQPLQVFRSRSLMSYLSCMPRLTRESRQDACQFLEGIAETNETERCPGWRSVTGLKGPSSAGFHCYVTSTMSSPALICRTHKPGLTETRQSNTEHERSYICNGTTLTRNIGLPQVSFKFSLSMPHRTTVCSNIYRWYKSASLAAYVYLTVFINYDVST</sequence>
<organism evidence="1 2">
    <name type="scientific">Armillaria tabescens</name>
    <name type="common">Ringless honey mushroom</name>
    <name type="synonym">Agaricus tabescens</name>
    <dbReference type="NCBI Taxonomy" id="1929756"/>
    <lineage>
        <taxon>Eukaryota</taxon>
        <taxon>Fungi</taxon>
        <taxon>Dikarya</taxon>
        <taxon>Basidiomycota</taxon>
        <taxon>Agaricomycotina</taxon>
        <taxon>Agaricomycetes</taxon>
        <taxon>Agaricomycetidae</taxon>
        <taxon>Agaricales</taxon>
        <taxon>Marasmiineae</taxon>
        <taxon>Physalacriaceae</taxon>
        <taxon>Desarmillaria</taxon>
    </lineage>
</organism>
<evidence type="ECO:0000313" key="1">
    <source>
        <dbReference type="EMBL" id="KAK0439983.1"/>
    </source>
</evidence>
<proteinExistence type="predicted"/>
<protein>
    <submittedName>
        <fullName evidence="1">Uncharacterized protein</fullName>
    </submittedName>
</protein>
<dbReference type="EMBL" id="JAUEPS010000080">
    <property type="protein sequence ID" value="KAK0439983.1"/>
    <property type="molecule type" value="Genomic_DNA"/>
</dbReference>
<evidence type="ECO:0000313" key="2">
    <source>
        <dbReference type="Proteomes" id="UP001175211"/>
    </source>
</evidence>
<reference evidence="1" key="1">
    <citation type="submission" date="2023-06" db="EMBL/GenBank/DDBJ databases">
        <authorList>
            <consortium name="Lawrence Berkeley National Laboratory"/>
            <person name="Ahrendt S."/>
            <person name="Sahu N."/>
            <person name="Indic B."/>
            <person name="Wong-Bajracharya J."/>
            <person name="Merenyi Z."/>
            <person name="Ke H.-M."/>
            <person name="Monk M."/>
            <person name="Kocsube S."/>
            <person name="Drula E."/>
            <person name="Lipzen A."/>
            <person name="Balint B."/>
            <person name="Henrissat B."/>
            <person name="Andreopoulos B."/>
            <person name="Martin F.M."/>
            <person name="Harder C.B."/>
            <person name="Rigling D."/>
            <person name="Ford K.L."/>
            <person name="Foster G.D."/>
            <person name="Pangilinan J."/>
            <person name="Papanicolaou A."/>
            <person name="Barry K."/>
            <person name="LaButti K."/>
            <person name="Viragh M."/>
            <person name="Koriabine M."/>
            <person name="Yan M."/>
            <person name="Riley R."/>
            <person name="Champramary S."/>
            <person name="Plett K.L."/>
            <person name="Tsai I.J."/>
            <person name="Slot J."/>
            <person name="Sipos G."/>
            <person name="Plett J."/>
            <person name="Nagy L.G."/>
            <person name="Grigoriev I.V."/>
        </authorList>
    </citation>
    <scope>NUCLEOTIDE SEQUENCE</scope>
    <source>
        <strain evidence="1">CCBAS 213</strain>
    </source>
</reference>
<accession>A0AA39MN37</accession>
<comment type="caution">
    <text evidence="1">The sequence shown here is derived from an EMBL/GenBank/DDBJ whole genome shotgun (WGS) entry which is preliminary data.</text>
</comment>
<name>A0AA39MN37_ARMTA</name>
<dbReference type="GeneID" id="85358253"/>
<dbReference type="RefSeq" id="XP_060323432.1">
    <property type="nucleotide sequence ID" value="XM_060474705.1"/>
</dbReference>
<keyword evidence="2" id="KW-1185">Reference proteome</keyword>